<reference evidence="2 3" key="1">
    <citation type="submission" date="2012-02" db="EMBL/GenBank/DDBJ databases">
        <title>Complete genome sequence of Phycisphaera mikurensis NBRC 102666.</title>
        <authorList>
            <person name="Ankai A."/>
            <person name="Hosoyama A."/>
            <person name="Terui Y."/>
            <person name="Sekine M."/>
            <person name="Fukai R."/>
            <person name="Kato Y."/>
            <person name="Nakamura S."/>
            <person name="Yamada-Narita S."/>
            <person name="Kawakoshi A."/>
            <person name="Fukunaga Y."/>
            <person name="Yamazaki S."/>
            <person name="Fujita N."/>
        </authorList>
    </citation>
    <scope>NUCLEOTIDE SEQUENCE [LARGE SCALE GENOMIC DNA]</scope>
    <source>
        <strain evidence="3">NBRC 102666 / KCTC 22515 / FYK2301M01</strain>
    </source>
</reference>
<organism evidence="2 3">
    <name type="scientific">Phycisphaera mikurensis (strain NBRC 102666 / KCTC 22515 / FYK2301M01)</name>
    <dbReference type="NCBI Taxonomy" id="1142394"/>
    <lineage>
        <taxon>Bacteria</taxon>
        <taxon>Pseudomonadati</taxon>
        <taxon>Planctomycetota</taxon>
        <taxon>Phycisphaerae</taxon>
        <taxon>Phycisphaerales</taxon>
        <taxon>Phycisphaeraceae</taxon>
        <taxon>Phycisphaera</taxon>
    </lineage>
</organism>
<keyword evidence="3" id="KW-1185">Reference proteome</keyword>
<evidence type="ECO:0000313" key="2">
    <source>
        <dbReference type="EMBL" id="BAM03300.1"/>
    </source>
</evidence>
<dbReference type="Proteomes" id="UP000007881">
    <property type="component" value="Chromosome"/>
</dbReference>
<dbReference type="KEGG" id="phm:PSMK_11410"/>
<evidence type="ECO:0000256" key="1">
    <source>
        <dbReference type="SAM" id="MobiDB-lite"/>
    </source>
</evidence>
<protein>
    <submittedName>
        <fullName evidence="2">Uncharacterized protein</fullName>
    </submittedName>
</protein>
<dbReference type="EMBL" id="AP012338">
    <property type="protein sequence ID" value="BAM03300.1"/>
    <property type="molecule type" value="Genomic_DNA"/>
</dbReference>
<feature type="compositionally biased region" description="Basic and acidic residues" evidence="1">
    <location>
        <begin position="1"/>
        <end position="23"/>
    </location>
</feature>
<dbReference type="AlphaFoldDB" id="I0IDG2"/>
<dbReference type="HOGENOM" id="CLU_2975355_0_0_0"/>
<gene>
    <name evidence="2" type="ordered locus">PSMK_11410</name>
</gene>
<feature type="region of interest" description="Disordered" evidence="1">
    <location>
        <begin position="1"/>
        <end position="58"/>
    </location>
</feature>
<accession>I0IDG2</accession>
<sequence length="58" mass="6254">MWGKQEHQERSQQREAGHGRDDGGDQADCGTSWRNGRPTKKRSAAGQSDDAARTGGAV</sequence>
<name>I0IDG2_PHYMF</name>
<dbReference type="STRING" id="1142394.PSMK_11410"/>
<evidence type="ECO:0000313" key="3">
    <source>
        <dbReference type="Proteomes" id="UP000007881"/>
    </source>
</evidence>
<proteinExistence type="predicted"/>